<dbReference type="AlphaFoldDB" id="A0A1L6THE7"/>
<dbReference type="RefSeq" id="WP_026063546.1">
    <property type="nucleotide sequence ID" value="NZ_CP012508.1"/>
</dbReference>
<gene>
    <name evidence="1" type="primary">trmH</name>
    <name evidence="2" type="ORF">KU39_2500</name>
</gene>
<protein>
    <recommendedName>
        <fullName evidence="1">tRNA (guanosine(18)-2'-O)-methyltransferase</fullName>
        <ecNumber evidence="1">2.1.1.34</ecNumber>
    </recommendedName>
    <alternativeName>
        <fullName evidence="1">tRNA [Gm18] methyltransferase</fullName>
    </alternativeName>
</protein>
<name>A0A1L6THE7_PISSA</name>
<accession>A0A1L6THE7</accession>
<keyword evidence="1 2" id="KW-0489">Methyltransferase</keyword>
<dbReference type="Gene3D" id="3.40.1280.10">
    <property type="match status" value="1"/>
</dbReference>
<dbReference type="InterPro" id="IPR033671">
    <property type="entry name" value="TrmH"/>
</dbReference>
<dbReference type="PANTHER" id="PTHR43453">
    <property type="entry name" value="RRNA METHYLASE-LIKE"/>
    <property type="match status" value="1"/>
</dbReference>
<organism evidence="2 3">
    <name type="scientific">Piscirickettsia salmonis</name>
    <dbReference type="NCBI Taxonomy" id="1238"/>
    <lineage>
        <taxon>Bacteria</taxon>
        <taxon>Pseudomonadati</taxon>
        <taxon>Pseudomonadota</taxon>
        <taxon>Gammaproteobacteria</taxon>
        <taxon>Thiotrichales</taxon>
        <taxon>Piscirickettsiaceae</taxon>
        <taxon>Piscirickettsia</taxon>
    </lineage>
</organism>
<dbReference type="Proteomes" id="UP000029558">
    <property type="component" value="Chromosome"/>
</dbReference>
<keyword evidence="1" id="KW-0694">RNA-binding</keyword>
<comment type="similarity">
    <text evidence="1">Belongs to the class IV-like SAM-binding methyltransferase superfamily. RNA methyltransferase TrmH family.</text>
</comment>
<dbReference type="OrthoDB" id="9794400at2"/>
<evidence type="ECO:0000313" key="3">
    <source>
        <dbReference type="Proteomes" id="UP000029558"/>
    </source>
</evidence>
<dbReference type="CDD" id="cd18092">
    <property type="entry name" value="SpoU-like_TrmH"/>
    <property type="match status" value="1"/>
</dbReference>
<keyword evidence="1 2" id="KW-0808">Transferase</keyword>
<dbReference type="EMBL" id="CP012508">
    <property type="protein sequence ID" value="ALB23676.1"/>
    <property type="molecule type" value="Genomic_DNA"/>
</dbReference>
<dbReference type="PANTHER" id="PTHR43453:SF1">
    <property type="entry name" value="TRNA_RRNA METHYLTRANSFERASE SPOU TYPE DOMAIN-CONTAINING PROTEIN"/>
    <property type="match status" value="1"/>
</dbReference>
<keyword evidence="1" id="KW-0820">tRNA-binding</keyword>
<feature type="binding site" evidence="1">
    <location>
        <position position="142"/>
    </location>
    <ligand>
        <name>S-adenosyl-L-methionine</name>
        <dbReference type="ChEBI" id="CHEBI:59789"/>
    </ligand>
</feature>
<dbReference type="NCBIfam" id="NF008295">
    <property type="entry name" value="PRK11081.1"/>
    <property type="match status" value="1"/>
</dbReference>
<feature type="binding site" evidence="1">
    <location>
        <position position="99"/>
    </location>
    <ligand>
        <name>S-adenosyl-L-methionine</name>
        <dbReference type="ChEBI" id="CHEBI:59789"/>
    </ligand>
</feature>
<dbReference type="InterPro" id="IPR029026">
    <property type="entry name" value="tRNA_m1G_MTases_N"/>
</dbReference>
<evidence type="ECO:0000256" key="1">
    <source>
        <dbReference type="HAMAP-Rule" id="MF_02060"/>
    </source>
</evidence>
<dbReference type="InterPro" id="IPR001537">
    <property type="entry name" value="SpoU_MeTrfase"/>
</dbReference>
<dbReference type="GO" id="GO:0002938">
    <property type="term" value="P:tRNA guanine ribose methylation"/>
    <property type="evidence" value="ECO:0007669"/>
    <property type="project" value="UniProtKB-UniRule"/>
</dbReference>
<dbReference type="GO" id="GO:0000049">
    <property type="term" value="F:tRNA binding"/>
    <property type="evidence" value="ECO:0007669"/>
    <property type="project" value="UniProtKB-UniRule"/>
</dbReference>
<dbReference type="SUPFAM" id="SSF75217">
    <property type="entry name" value="alpha/beta knot"/>
    <property type="match status" value="1"/>
</dbReference>
<dbReference type="HAMAP" id="MF_02060">
    <property type="entry name" value="tRNA_methyltr_TrmH"/>
    <property type="match status" value="1"/>
</dbReference>
<comment type="function">
    <text evidence="1">Catalyzes the 2'-O methylation of guanosine at position 18 in tRNA.</text>
</comment>
<dbReference type="Pfam" id="PF12105">
    <property type="entry name" value="SpoU_methylas_C"/>
    <property type="match status" value="1"/>
</dbReference>
<reference evidence="2 3" key="1">
    <citation type="journal article" date="2014" name="Genome Announc.">
        <title>Comparative Genome Analysis of Two Isolates of the Fish Pathogen Piscirickettsia salmonis from Different Hosts Reveals Major Differences in Virulence-Associated Secretion Systems.</title>
        <authorList>
            <person name="Bohle H."/>
            <person name="Henriquez P."/>
            <person name="Grothusen H."/>
            <person name="Navas E."/>
            <person name="Sandoval A."/>
            <person name="Bustamante F."/>
            <person name="Bustos P."/>
            <person name="Mancilla M."/>
        </authorList>
    </citation>
    <scope>NUCLEOTIDE SEQUENCE [LARGE SCALE GENOMIC DNA]</scope>
    <source>
        <strain evidence="3">B1-32597</strain>
    </source>
</reference>
<dbReference type="InterPro" id="IPR022724">
    <property type="entry name" value="rRNA_MeTrfase_SpoU_C"/>
</dbReference>
<comment type="caution">
    <text evidence="1">Lacks conserved residue(s) required for the propagation of feature annotation.</text>
</comment>
<dbReference type="EC" id="2.1.1.34" evidence="1"/>
<keyword evidence="1" id="KW-0819">tRNA processing</keyword>
<keyword evidence="1" id="KW-0949">S-adenosyl-L-methionine</keyword>
<dbReference type="GO" id="GO:0141100">
    <property type="term" value="F:tRNA (guanine(18)-2'-O)-methyltransferase activity"/>
    <property type="evidence" value="ECO:0007669"/>
    <property type="project" value="UniProtKB-UniRule"/>
</dbReference>
<evidence type="ECO:0000313" key="2">
    <source>
        <dbReference type="EMBL" id="ALB23676.1"/>
    </source>
</evidence>
<feature type="binding site" evidence="1">
    <location>
        <position position="151"/>
    </location>
    <ligand>
        <name>S-adenosyl-L-methionine</name>
        <dbReference type="ChEBI" id="CHEBI:59789"/>
    </ligand>
</feature>
<proteinExistence type="inferred from homology"/>
<sequence length="224" mass="24924">MSSARLNKVKRVLAARQDNLAVLMDHVHKPHNLSAIARTCDAVGVANLHAVHPEFTDIGIHHHTAAGSKDWVHIMRHESIDTAYQHLRTKTPNVQILATHLSDKAIDFREVDYTQPTVIVLGNELDGASTEACAGADEHIIIPMVGMVQSLNVSVAAATILFEAQRQRQLAGLYKSYESIEKPDTIDKNKVFEWMHPKIAKLYQARNQAYPDLDEDGDILPQSI</sequence>
<dbReference type="InterPro" id="IPR029028">
    <property type="entry name" value="Alpha/beta_knot_MTases"/>
</dbReference>
<comment type="catalytic activity">
    <reaction evidence="1">
        <text>guanosine(18) in tRNA + S-adenosyl-L-methionine = 2'-O-methylguanosine(18) in tRNA + S-adenosyl-L-homocysteine + H(+)</text>
        <dbReference type="Rhea" id="RHEA:20077"/>
        <dbReference type="Rhea" id="RHEA-COMP:10190"/>
        <dbReference type="Rhea" id="RHEA-COMP:10192"/>
        <dbReference type="ChEBI" id="CHEBI:15378"/>
        <dbReference type="ChEBI" id="CHEBI:57856"/>
        <dbReference type="ChEBI" id="CHEBI:59789"/>
        <dbReference type="ChEBI" id="CHEBI:74269"/>
        <dbReference type="ChEBI" id="CHEBI:74445"/>
        <dbReference type="EC" id="2.1.1.34"/>
    </reaction>
</comment>
<dbReference type="Pfam" id="PF00588">
    <property type="entry name" value="SpoU_methylase"/>
    <property type="match status" value="1"/>
</dbReference>